<dbReference type="Proteomes" id="UP000030588">
    <property type="component" value="Unassembled WGS sequence"/>
</dbReference>
<evidence type="ECO:0000313" key="4">
    <source>
        <dbReference type="Proteomes" id="UP000476934"/>
    </source>
</evidence>
<dbReference type="AlphaFoldDB" id="A0A0A6VGD7"/>
<evidence type="ECO:0000313" key="3">
    <source>
        <dbReference type="Proteomes" id="UP000030588"/>
    </source>
</evidence>
<evidence type="ECO:0000313" key="2">
    <source>
        <dbReference type="EMBL" id="NEY20492.1"/>
    </source>
</evidence>
<dbReference type="EMBL" id="JAAIWK010000017">
    <property type="protein sequence ID" value="NEY20492.1"/>
    <property type="molecule type" value="Genomic_DNA"/>
</dbReference>
<evidence type="ECO:0000313" key="1">
    <source>
        <dbReference type="EMBL" id="KHD85689.1"/>
    </source>
</evidence>
<reference evidence="2 4" key="3">
    <citation type="submission" date="2020-03" db="EMBL/GenBank/DDBJ databases">
        <title>Bacillus aquiflavi sp. nov., isolated from yellow water of strong flavor Chinese baijiu in Yibin region of China.</title>
        <authorList>
            <person name="Xie J."/>
        </authorList>
    </citation>
    <scope>NUCLEOTIDE SEQUENCE [LARGE SCALE GENOMIC DNA]</scope>
    <source>
        <strain evidence="2 4">Gsoil 114</strain>
    </source>
</reference>
<comment type="caution">
    <text evidence="1">The sequence shown here is derived from an EMBL/GenBank/DDBJ whole genome shotgun (WGS) entry which is preliminary data.</text>
</comment>
<gene>
    <name evidence="2" type="ORF">G4D61_11045</name>
    <name evidence="1" type="ORF">NG54_07995</name>
</gene>
<reference evidence="2 4" key="2">
    <citation type="submission" date="2020-02" db="EMBL/GenBank/DDBJ databases">
        <authorList>
            <person name="Feng H."/>
        </authorList>
    </citation>
    <scope>NUCLEOTIDE SEQUENCE [LARGE SCALE GENOMIC DNA]</scope>
    <source>
        <strain evidence="2 4">Gsoil 114</strain>
    </source>
</reference>
<keyword evidence="4" id="KW-1185">Reference proteome</keyword>
<dbReference type="EMBL" id="JRUN01000018">
    <property type="protein sequence ID" value="KHD85689.1"/>
    <property type="molecule type" value="Genomic_DNA"/>
</dbReference>
<reference evidence="1 3" key="1">
    <citation type="submission" date="2014-10" db="EMBL/GenBank/DDBJ databases">
        <title>Draft genome of phytase producing Bacillus ginsengihumi strain M2.11.</title>
        <authorList>
            <person name="Toymentseva A."/>
            <person name="Boulygina E.A."/>
            <person name="Kazakov S.V."/>
            <person name="Kayumov I."/>
            <person name="Suleimanova A.D."/>
            <person name="Mardanova A.M."/>
            <person name="Maria S.N."/>
            <person name="Sergey M.Y."/>
            <person name="Sharipova M.R."/>
        </authorList>
    </citation>
    <scope>NUCLEOTIDE SEQUENCE [LARGE SCALE GENOMIC DNA]</scope>
    <source>
        <strain evidence="1 3">M2.11</strain>
    </source>
</reference>
<sequence>MLQTIISGGLTDVIKLVVIGGGSLGIAYLKHHVDIAKVKKVEAFLTSKSTAAELTKKVATDLKEVLVSQETEDKAAETITEFVKSKGGNVTEADIKNLLSTIKETGKEVVSEVKEEDQSA</sequence>
<protein>
    <submittedName>
        <fullName evidence="1">Uncharacterized protein</fullName>
    </submittedName>
</protein>
<dbReference type="OrthoDB" id="2990181at2"/>
<organism evidence="1 3">
    <name type="scientific">Heyndrickxia ginsengihumi</name>
    <dbReference type="NCBI Taxonomy" id="363870"/>
    <lineage>
        <taxon>Bacteria</taxon>
        <taxon>Bacillati</taxon>
        <taxon>Bacillota</taxon>
        <taxon>Bacilli</taxon>
        <taxon>Bacillales</taxon>
        <taxon>Bacillaceae</taxon>
        <taxon>Heyndrickxia</taxon>
    </lineage>
</organism>
<dbReference type="RefSeq" id="WP_035354223.1">
    <property type="nucleotide sequence ID" value="NZ_JAAIWK010000017.1"/>
</dbReference>
<proteinExistence type="predicted"/>
<name>A0A0A6VGD7_9BACI</name>
<dbReference type="Proteomes" id="UP000476934">
    <property type="component" value="Unassembled WGS sequence"/>
</dbReference>
<accession>A0A0A6VGD7</accession>